<feature type="transmembrane region" description="Helical" evidence="6">
    <location>
        <begin position="158"/>
        <end position="180"/>
    </location>
</feature>
<name>A0A291QQH5_9BACT</name>
<feature type="transmembrane region" description="Helical" evidence="6">
    <location>
        <begin position="236"/>
        <end position="259"/>
    </location>
</feature>
<evidence type="ECO:0000256" key="2">
    <source>
        <dbReference type="ARBA" id="ARBA00022475"/>
    </source>
</evidence>
<evidence type="ECO:0000256" key="6">
    <source>
        <dbReference type="SAM" id="Phobius"/>
    </source>
</evidence>
<evidence type="ECO:0000256" key="3">
    <source>
        <dbReference type="ARBA" id="ARBA00022692"/>
    </source>
</evidence>
<evidence type="ECO:0000256" key="5">
    <source>
        <dbReference type="ARBA" id="ARBA00023136"/>
    </source>
</evidence>
<dbReference type="KEGG" id="cbae:COR50_03160"/>
<evidence type="ECO:0000256" key="1">
    <source>
        <dbReference type="ARBA" id="ARBA00004651"/>
    </source>
</evidence>
<evidence type="ECO:0000313" key="8">
    <source>
        <dbReference type="Proteomes" id="UP000220133"/>
    </source>
</evidence>
<organism evidence="7 8">
    <name type="scientific">Chitinophaga caeni</name>
    <dbReference type="NCBI Taxonomy" id="2029983"/>
    <lineage>
        <taxon>Bacteria</taxon>
        <taxon>Pseudomonadati</taxon>
        <taxon>Bacteroidota</taxon>
        <taxon>Chitinophagia</taxon>
        <taxon>Chitinophagales</taxon>
        <taxon>Chitinophagaceae</taxon>
        <taxon>Chitinophaga</taxon>
    </lineage>
</organism>
<dbReference type="RefSeq" id="WP_098192637.1">
    <property type="nucleotide sequence ID" value="NZ_CP023777.1"/>
</dbReference>
<dbReference type="OrthoDB" id="109075at2"/>
<dbReference type="Pfam" id="PF13440">
    <property type="entry name" value="Polysacc_synt_3"/>
    <property type="match status" value="1"/>
</dbReference>
<feature type="transmembrane region" description="Helical" evidence="6">
    <location>
        <begin position="366"/>
        <end position="388"/>
    </location>
</feature>
<dbReference type="InterPro" id="IPR050833">
    <property type="entry name" value="Poly_Biosynth_Transport"/>
</dbReference>
<keyword evidence="5 6" id="KW-0472">Membrane</keyword>
<feature type="transmembrane region" description="Helical" evidence="6">
    <location>
        <begin position="339"/>
        <end position="359"/>
    </location>
</feature>
<feature type="transmembrane region" description="Helical" evidence="6">
    <location>
        <begin position="14"/>
        <end position="38"/>
    </location>
</feature>
<evidence type="ECO:0000313" key="7">
    <source>
        <dbReference type="EMBL" id="ATL46248.1"/>
    </source>
</evidence>
<keyword evidence="8" id="KW-1185">Reference proteome</keyword>
<comment type="subcellular location">
    <subcellularLocation>
        <location evidence="1">Cell membrane</location>
        <topology evidence="1">Multi-pass membrane protein</topology>
    </subcellularLocation>
</comment>
<feature type="transmembrane region" description="Helical" evidence="6">
    <location>
        <begin position="44"/>
        <end position="66"/>
    </location>
</feature>
<feature type="transmembrane region" description="Helical" evidence="6">
    <location>
        <begin position="296"/>
        <end position="319"/>
    </location>
</feature>
<dbReference type="PANTHER" id="PTHR30250:SF11">
    <property type="entry name" value="O-ANTIGEN TRANSPORTER-RELATED"/>
    <property type="match status" value="1"/>
</dbReference>
<evidence type="ECO:0000256" key="4">
    <source>
        <dbReference type="ARBA" id="ARBA00022989"/>
    </source>
</evidence>
<dbReference type="GO" id="GO:0005886">
    <property type="term" value="C:plasma membrane"/>
    <property type="evidence" value="ECO:0007669"/>
    <property type="project" value="UniProtKB-SubCell"/>
</dbReference>
<proteinExistence type="predicted"/>
<reference evidence="7 8" key="1">
    <citation type="submission" date="2017-10" db="EMBL/GenBank/DDBJ databases">
        <title>Paenichitinophaga pekingensis gen. nov., sp. nov., isolated from activated sludge.</title>
        <authorList>
            <person name="Jin D."/>
            <person name="Kong X."/>
            <person name="Deng Y."/>
            <person name="Bai Z."/>
        </authorList>
    </citation>
    <scope>NUCLEOTIDE SEQUENCE [LARGE SCALE GENOMIC DNA]</scope>
    <source>
        <strain evidence="7 8">13</strain>
    </source>
</reference>
<dbReference type="EMBL" id="CP023777">
    <property type="protein sequence ID" value="ATL46248.1"/>
    <property type="molecule type" value="Genomic_DNA"/>
</dbReference>
<sequence>MISLRNKSEFGKNVLTLFTGQVLSQGIPIIIAPLLARIYSPADFGVADVVMAIVSIIASVACGNYEQAILLPEDNKKGFLIAGAATILCSIVSGTVLLIVVLFRPILSSFVGLDSQSSYYLFFVPVIVWLVSLFMVLRYYNLRSQHYRLIAKAMTIKSIFLTGVQLLVGILKASPLGLLVGQLSSNVFSNKALLKTVKNHWKMYSNEISRTSILSLAIEYINFPKFSVPGTLANTLVLYLPSVFISKVFSLQLLGFIALTNRILNVPLNVIASAVGDAFMQKLSRLTNDTKSGRGFFLRIFGILSLVSAVAYIFGVFLLKPLIVFVFGNNWEYAGELGGIMLPLFAIRFICIPLSKVLIVFQKQRLFLYLTSVQLLILVSTFLVTYLAKLSFEGYFRVYIYAQFIFYCFYLFICFWVVNHKSRMKNNENLKNYKID</sequence>
<feature type="transmembrane region" description="Helical" evidence="6">
    <location>
        <begin position="400"/>
        <end position="418"/>
    </location>
</feature>
<accession>A0A291QQH5</accession>
<keyword evidence="3 6" id="KW-0812">Transmembrane</keyword>
<dbReference type="AlphaFoldDB" id="A0A291QQH5"/>
<feature type="transmembrane region" description="Helical" evidence="6">
    <location>
        <begin position="78"/>
        <end position="107"/>
    </location>
</feature>
<gene>
    <name evidence="7" type="ORF">COR50_03160</name>
</gene>
<evidence type="ECO:0008006" key="9">
    <source>
        <dbReference type="Google" id="ProtNLM"/>
    </source>
</evidence>
<protein>
    <recommendedName>
        <fullName evidence="9">Polysaccharide biosynthesis protein</fullName>
    </recommendedName>
</protein>
<dbReference type="Proteomes" id="UP000220133">
    <property type="component" value="Chromosome"/>
</dbReference>
<keyword evidence="2" id="KW-1003">Cell membrane</keyword>
<keyword evidence="4 6" id="KW-1133">Transmembrane helix</keyword>
<feature type="transmembrane region" description="Helical" evidence="6">
    <location>
        <begin position="119"/>
        <end position="137"/>
    </location>
</feature>
<dbReference type="PANTHER" id="PTHR30250">
    <property type="entry name" value="PST FAMILY PREDICTED COLANIC ACID TRANSPORTER"/>
    <property type="match status" value="1"/>
</dbReference>